<keyword evidence="2" id="KW-1185">Reference proteome</keyword>
<dbReference type="InParanoid" id="A0A3N4LC43"/>
<evidence type="ECO:0000313" key="2">
    <source>
        <dbReference type="Proteomes" id="UP000267821"/>
    </source>
</evidence>
<gene>
    <name evidence="1" type="ORF">L211DRAFT_871508</name>
</gene>
<dbReference type="Proteomes" id="UP000267821">
    <property type="component" value="Unassembled WGS sequence"/>
</dbReference>
<name>A0A3N4LC43_9PEZI</name>
<protein>
    <submittedName>
        <fullName evidence="1">Uncharacterized protein</fullName>
    </submittedName>
</protein>
<dbReference type="AlphaFoldDB" id="A0A3N4LC43"/>
<reference evidence="1 2" key="1">
    <citation type="journal article" date="2018" name="Nat. Ecol. Evol.">
        <title>Pezizomycetes genomes reveal the molecular basis of ectomycorrhizal truffle lifestyle.</title>
        <authorList>
            <person name="Murat C."/>
            <person name="Payen T."/>
            <person name="Noel B."/>
            <person name="Kuo A."/>
            <person name="Morin E."/>
            <person name="Chen J."/>
            <person name="Kohler A."/>
            <person name="Krizsan K."/>
            <person name="Balestrini R."/>
            <person name="Da Silva C."/>
            <person name="Montanini B."/>
            <person name="Hainaut M."/>
            <person name="Levati E."/>
            <person name="Barry K.W."/>
            <person name="Belfiori B."/>
            <person name="Cichocki N."/>
            <person name="Clum A."/>
            <person name="Dockter R.B."/>
            <person name="Fauchery L."/>
            <person name="Guy J."/>
            <person name="Iotti M."/>
            <person name="Le Tacon F."/>
            <person name="Lindquist E.A."/>
            <person name="Lipzen A."/>
            <person name="Malagnac F."/>
            <person name="Mello A."/>
            <person name="Molinier V."/>
            <person name="Miyauchi S."/>
            <person name="Poulain J."/>
            <person name="Riccioni C."/>
            <person name="Rubini A."/>
            <person name="Sitrit Y."/>
            <person name="Splivallo R."/>
            <person name="Traeger S."/>
            <person name="Wang M."/>
            <person name="Zifcakova L."/>
            <person name="Wipf D."/>
            <person name="Zambonelli A."/>
            <person name="Paolocci F."/>
            <person name="Nowrousian M."/>
            <person name="Ottonello S."/>
            <person name="Baldrian P."/>
            <person name="Spatafora J.W."/>
            <person name="Henrissat B."/>
            <person name="Nagy L.G."/>
            <person name="Aury J.M."/>
            <person name="Wincker P."/>
            <person name="Grigoriev I.V."/>
            <person name="Bonfante P."/>
            <person name="Martin F.M."/>
        </authorList>
    </citation>
    <scope>NUCLEOTIDE SEQUENCE [LARGE SCALE GENOMIC DNA]</scope>
    <source>
        <strain evidence="1 2">ATCC MYA-4762</strain>
    </source>
</reference>
<organism evidence="1 2">
    <name type="scientific">Terfezia boudieri ATCC MYA-4762</name>
    <dbReference type="NCBI Taxonomy" id="1051890"/>
    <lineage>
        <taxon>Eukaryota</taxon>
        <taxon>Fungi</taxon>
        <taxon>Dikarya</taxon>
        <taxon>Ascomycota</taxon>
        <taxon>Pezizomycotina</taxon>
        <taxon>Pezizomycetes</taxon>
        <taxon>Pezizales</taxon>
        <taxon>Pezizaceae</taxon>
        <taxon>Terfezia</taxon>
    </lineage>
</organism>
<dbReference type="OrthoDB" id="10443743at2759"/>
<evidence type="ECO:0000313" key="1">
    <source>
        <dbReference type="EMBL" id="RPB19022.1"/>
    </source>
</evidence>
<dbReference type="EMBL" id="ML121601">
    <property type="protein sequence ID" value="RPB19022.1"/>
    <property type="molecule type" value="Genomic_DNA"/>
</dbReference>
<proteinExistence type="predicted"/>
<sequence>MPPHYQWDSSREFSCQKGTAQAEERHLLPPACCDPRVDVSLKLPWIQRTEEPKRQNHEALEHLEIPGPVDLDVSVVYSNHSARISASTPSEHFIAERQLNLHLQIYLLLLAHMSGASQLLSPVWGWLHKRQGSVSEEGNTDNTAFVLSYSTVEIDYISGYTIQALTWQPGGITFLRLTPTTAPLPPLVVLYSCSAMDAPFFVTIHLSNSTKKELLHIDSEIKYKTLLQRIGAHYEYNIVAEDGSSTVGLGLSTKAWNSPDTREWAQKLEALEDLNAQGEDYMEMILSADTEIKWEWYLELRDKRLCSLVI</sequence>
<accession>A0A3N4LC43</accession>